<feature type="domain" description="Schlafen AlbA-2" evidence="2">
    <location>
        <begin position="19"/>
        <end position="136"/>
    </location>
</feature>
<dbReference type="Pfam" id="PF13749">
    <property type="entry name" value="HATPase_c_4"/>
    <property type="match status" value="1"/>
</dbReference>
<evidence type="ECO:0000313" key="4">
    <source>
        <dbReference type="Proteomes" id="UP000188235"/>
    </source>
</evidence>
<evidence type="ECO:0000313" key="3">
    <source>
        <dbReference type="EMBL" id="AQP52091.1"/>
    </source>
</evidence>
<dbReference type="OrthoDB" id="9805115at2"/>
<feature type="region of interest" description="Disordered" evidence="1">
    <location>
        <begin position="451"/>
        <end position="473"/>
    </location>
</feature>
<dbReference type="Proteomes" id="UP000188235">
    <property type="component" value="Chromosome"/>
</dbReference>
<dbReference type="PANTHER" id="PTHR30595:SF6">
    <property type="entry name" value="SCHLAFEN ALBA-2 DOMAIN-CONTAINING PROTEIN"/>
    <property type="match status" value="1"/>
</dbReference>
<name>A0A1Q2D1D7_9ACTN</name>
<dbReference type="EMBL" id="CP019607">
    <property type="protein sequence ID" value="AQP52091.1"/>
    <property type="molecule type" value="Genomic_DNA"/>
</dbReference>
<dbReference type="Pfam" id="PF04326">
    <property type="entry name" value="SLFN_AlbA_2"/>
    <property type="match status" value="1"/>
</dbReference>
<dbReference type="Gene3D" id="3.30.950.30">
    <property type="entry name" value="Schlafen, AAA domain"/>
    <property type="match status" value="1"/>
</dbReference>
<evidence type="ECO:0000259" key="2">
    <source>
        <dbReference type="Pfam" id="PF04326"/>
    </source>
</evidence>
<proteinExistence type="predicted"/>
<gene>
    <name evidence="3" type="ORF">BW733_15940</name>
</gene>
<dbReference type="InterPro" id="IPR038461">
    <property type="entry name" value="Schlafen_AlbA_2_dom_sf"/>
</dbReference>
<dbReference type="STRING" id="399497.BW733_15940"/>
<organism evidence="3 4">
    <name type="scientific">Tessaracoccus flavescens</name>
    <dbReference type="NCBI Taxonomy" id="399497"/>
    <lineage>
        <taxon>Bacteria</taxon>
        <taxon>Bacillati</taxon>
        <taxon>Actinomycetota</taxon>
        <taxon>Actinomycetes</taxon>
        <taxon>Propionibacteriales</taxon>
        <taxon>Propionibacteriaceae</taxon>
        <taxon>Tessaracoccus</taxon>
    </lineage>
</organism>
<dbReference type="AlphaFoldDB" id="A0A1Q2D1D7"/>
<dbReference type="InterPro" id="IPR007421">
    <property type="entry name" value="Schlafen_AlbA_2_dom"/>
</dbReference>
<sequence length="473" mass="53046">MPDRTIEPQDALQLIDRQESQLWEQKSASDRGAAIQKIGVALANTDGGEFIVGIEDVRRGHGLDRWQGFSCIEAANVVHQALARDASPPLPYEVEHLEIAGEESRGIAVLVKIEKSSDVHFTATSQAFVRRGASSNLILGQQIADLQLSKGAKSFEDQLLSEYSVEDLAREPELQHFLDSYSPQMNPTEFARRERLVARDSGCCRVAAAILFADSPSAVSPRRCAIKVARYNTSREAHRDHLAFPPLTIEGPARLAIERSLEETTRIIESVHYLGPDGSPRAIHYPPEALKEIVVNAVIHRDYNMSDDVHIFIFDNRVEVRSPGGLPGHMTLDLLFSERASRNPKILRLLNRYPDPLNQDVGEGLKTARAKMLEAKLKEPRFDVSGNYFTATLPHERLARPEEIVLEYLETHDEITNAIARGLTGIQSENTMKEVFYHLRNLRKLERVPEKHGNKAAWRTPTTSPDQPELDIL</sequence>
<dbReference type="RefSeq" id="WP_077351980.1">
    <property type="nucleotide sequence ID" value="NZ_CP019607.1"/>
</dbReference>
<dbReference type="PANTHER" id="PTHR30595">
    <property type="entry name" value="GLPR-RELATED TRANSCRIPTIONAL REPRESSOR"/>
    <property type="match status" value="1"/>
</dbReference>
<evidence type="ECO:0000256" key="1">
    <source>
        <dbReference type="SAM" id="MobiDB-lite"/>
    </source>
</evidence>
<protein>
    <recommendedName>
        <fullName evidence="2">Schlafen AlbA-2 domain-containing protein</fullName>
    </recommendedName>
</protein>
<accession>A0A1Q2D1D7</accession>
<dbReference type="KEGG" id="tfa:BW733_15940"/>
<reference evidence="3 4" key="1">
    <citation type="journal article" date="2008" name="Int. J. Syst. Evol. Microbiol.">
        <title>Tessaracoccus flavescens sp. nov., isolated from marine sediment.</title>
        <authorList>
            <person name="Lee D.W."/>
            <person name="Lee S.D."/>
        </authorList>
    </citation>
    <scope>NUCLEOTIDE SEQUENCE [LARGE SCALE GENOMIC DNA]</scope>
    <source>
        <strain evidence="3 4">SST-39T</strain>
    </source>
</reference>
<dbReference type="Gene3D" id="3.30.565.60">
    <property type="match status" value="1"/>
</dbReference>
<dbReference type="InterPro" id="IPR038475">
    <property type="entry name" value="RecG_C_sf"/>
</dbReference>
<keyword evidence="4" id="KW-1185">Reference proteome</keyword>